<dbReference type="EMBL" id="NOXU01000032">
    <property type="protein sequence ID" value="OYQ31798.1"/>
    <property type="molecule type" value="Genomic_DNA"/>
</dbReference>
<organism evidence="4 5">
    <name type="scientific">Niveispirillum lacus</name>
    <dbReference type="NCBI Taxonomy" id="1981099"/>
    <lineage>
        <taxon>Bacteria</taxon>
        <taxon>Pseudomonadati</taxon>
        <taxon>Pseudomonadota</taxon>
        <taxon>Alphaproteobacteria</taxon>
        <taxon>Rhodospirillales</taxon>
        <taxon>Azospirillaceae</taxon>
        <taxon>Niveispirillum</taxon>
    </lineage>
</organism>
<dbReference type="PANTHER" id="PTHR40081:SF1">
    <property type="entry name" value="TAT PATHWAY SIGNAL SEQUENCE DOMAIN PROTEIN"/>
    <property type="match status" value="1"/>
</dbReference>
<gene>
    <name evidence="4" type="ORF">CHU95_19750</name>
</gene>
<evidence type="ECO:0000259" key="1">
    <source>
        <dbReference type="Pfam" id="PF19501"/>
    </source>
</evidence>
<dbReference type="InterPro" id="IPR048331">
    <property type="entry name" value="PcRGLX/YetA_3rd"/>
</dbReference>
<dbReference type="PROSITE" id="PS51318">
    <property type="entry name" value="TAT"/>
    <property type="match status" value="1"/>
</dbReference>
<feature type="domain" description="PcRGLX/YetA-like central beta-sandwich" evidence="2">
    <location>
        <begin position="126"/>
        <end position="481"/>
    </location>
</feature>
<dbReference type="OrthoDB" id="262615at2"/>
<dbReference type="Pfam" id="PF21345">
    <property type="entry name" value="PcRGLX_2nd"/>
    <property type="match status" value="1"/>
</dbReference>
<accession>A0A255YRF3</accession>
<evidence type="ECO:0000259" key="2">
    <source>
        <dbReference type="Pfam" id="PF21345"/>
    </source>
</evidence>
<name>A0A255YRF3_9PROT</name>
<dbReference type="InterPro" id="IPR006311">
    <property type="entry name" value="TAT_signal"/>
</dbReference>
<feature type="domain" description="PcRGLX/YetA-like N-terminal RIFT barrel" evidence="1">
    <location>
        <begin position="38"/>
        <end position="109"/>
    </location>
</feature>
<feature type="domain" description="PcRGLX/YetA-like C-terminal alpha/alpha toroid" evidence="3">
    <location>
        <begin position="488"/>
        <end position="889"/>
    </location>
</feature>
<evidence type="ECO:0000259" key="3">
    <source>
        <dbReference type="Pfam" id="PF21346"/>
    </source>
</evidence>
<reference evidence="4 5" key="1">
    <citation type="submission" date="2017-07" db="EMBL/GenBank/DDBJ databases">
        <title>Niveispirillum cyanobacteriorum sp. nov., isolated from cyanobacterial aggregates in a eutrophic lake.</title>
        <authorList>
            <person name="Cai H."/>
        </authorList>
    </citation>
    <scope>NUCLEOTIDE SEQUENCE [LARGE SCALE GENOMIC DNA]</scope>
    <source>
        <strain evidence="5">TH1-14</strain>
    </source>
</reference>
<dbReference type="Pfam" id="PF21346">
    <property type="entry name" value="PcRGLX_3rd"/>
    <property type="match status" value="1"/>
</dbReference>
<dbReference type="InterPro" id="IPR048330">
    <property type="entry name" value="PcRGLX/YetA_2nd"/>
</dbReference>
<dbReference type="Pfam" id="PF19501">
    <property type="entry name" value="PcRGLX_1st"/>
    <property type="match status" value="1"/>
</dbReference>
<comment type="caution">
    <text evidence="4">The sequence shown here is derived from an EMBL/GenBank/DDBJ whole genome shotgun (WGS) entry which is preliminary data.</text>
</comment>
<keyword evidence="5" id="KW-1185">Reference proteome</keyword>
<protein>
    <submittedName>
        <fullName evidence="4">Tat pathway signal sequence domain protein</fullName>
    </submittedName>
</protein>
<dbReference type="PANTHER" id="PTHR40081">
    <property type="entry name" value="CONCANAVALIN A-LIKE LECTIN/GLUCANASE"/>
    <property type="match status" value="1"/>
</dbReference>
<evidence type="ECO:0000313" key="4">
    <source>
        <dbReference type="EMBL" id="OYQ31798.1"/>
    </source>
</evidence>
<sequence>MGVPGFNRRQFMQATALTALATGAAGGSVQAKPSAPDTPIGWIDGTAPARHLGQTWGVPWPQGLYRPAQRFRLTDGSGVAVPVQSWPLATWPDGSLKWSAHSIAAGAGPSGLTLSAGKAAAPAEPVKVTEGAEAITISTGPRQWRIPVRGDRLIDSATVNGQTILRDLRLVCLSQDQSDLTEAQTVSQRRSIGTVTAITVEQRGPVRAVVKLEGSHEDGERSWLPFTVRLYFYAGAESVRIVHSFIFDGDEKKDFIRGLGVTASVAMSDAPHDRHVRFTGEGDGLWAEAIRPLTGLRRDPGKDYRQAQIDGRAIPPLSGMAETVSKRLDLIPTWGDFTLSQANADGFAIRKRTKPGHGWIDAQSGRRAGGLAYIGGAAGGAAVAMADFWKRHPARLDVRNAATETAELTAWLWSPDAPAMDLRFYHDGLGIKTHAQEREALEITYEDYEEGWGRPYGIARTTELHLWSLPATPSRDWFTHVAGILNAPPRLMAPPARLRAVPIFGDWDLVSRLTPARTRIEDQADFLLALYRDQVEQRRWYGFWHYGDVMHSYDSDRHEWRYDIGGYAWANSELSPDLWLWYSFLRTGRADIFRLAEAMTRHTGEVDVCHIGPFKGFGTRHGVQHWADSSKQPRVSNAAYRRIYYYLTADERVGDLMRDLVDSDQTLARVDISRKLPNPTPPGVIEAGFGTTWSSLVAAWLTEWERTGDKRWRDRIVNGMRSIAALQHRWLAGGAPYDLETGKFSGPGDRIGISHLSAVFGAVEIHAELLALLDVPDYRAAWLEYCTFYNAPAAEFRARFGQDVRGRGLRLAHSRLTAYAAHHLNDPALASRAWTEFFDKGEQIGGTRTPITGNMVLNPVDEVAGMSTNGVSQWGLAAYQNLALIGDALPAE</sequence>
<dbReference type="AlphaFoldDB" id="A0A255YRF3"/>
<proteinExistence type="predicted"/>
<dbReference type="Proteomes" id="UP000216998">
    <property type="component" value="Unassembled WGS sequence"/>
</dbReference>
<dbReference type="InterPro" id="IPR045793">
    <property type="entry name" value="PcRGLX/YetA-like"/>
</dbReference>
<dbReference type="InterPro" id="IPR048329">
    <property type="entry name" value="PcRGLX_1st"/>
</dbReference>
<evidence type="ECO:0000313" key="5">
    <source>
        <dbReference type="Proteomes" id="UP000216998"/>
    </source>
</evidence>